<dbReference type="Proteomes" id="UP000310200">
    <property type="component" value="Unassembled WGS sequence"/>
</dbReference>
<feature type="non-terminal residue" evidence="4">
    <location>
        <position position="1"/>
    </location>
</feature>
<evidence type="ECO:0000313" key="5">
    <source>
        <dbReference type="Proteomes" id="UP000310200"/>
    </source>
</evidence>
<evidence type="ECO:0000313" key="4">
    <source>
        <dbReference type="EMBL" id="TGZ37308.1"/>
    </source>
</evidence>
<gene>
    <name evidence="4" type="ORF">DBV15_07920</name>
</gene>
<dbReference type="PROSITE" id="PS51155">
    <property type="entry name" value="CHIT_BIND_RR_2"/>
    <property type="match status" value="2"/>
</dbReference>
<feature type="compositionally biased region" description="Gly residues" evidence="3">
    <location>
        <begin position="525"/>
        <end position="560"/>
    </location>
</feature>
<organism evidence="4 5">
    <name type="scientific">Temnothorax longispinosus</name>
    <dbReference type="NCBI Taxonomy" id="300112"/>
    <lineage>
        <taxon>Eukaryota</taxon>
        <taxon>Metazoa</taxon>
        <taxon>Ecdysozoa</taxon>
        <taxon>Arthropoda</taxon>
        <taxon>Hexapoda</taxon>
        <taxon>Insecta</taxon>
        <taxon>Pterygota</taxon>
        <taxon>Neoptera</taxon>
        <taxon>Endopterygota</taxon>
        <taxon>Hymenoptera</taxon>
        <taxon>Apocrita</taxon>
        <taxon>Aculeata</taxon>
        <taxon>Formicoidea</taxon>
        <taxon>Formicidae</taxon>
        <taxon>Myrmicinae</taxon>
        <taxon>Temnothorax</taxon>
    </lineage>
</organism>
<dbReference type="GO" id="GO:0031012">
    <property type="term" value="C:extracellular matrix"/>
    <property type="evidence" value="ECO:0007669"/>
    <property type="project" value="TreeGrafter"/>
</dbReference>
<name>A0A4S2JSB4_9HYME</name>
<dbReference type="GO" id="GO:0005615">
    <property type="term" value="C:extracellular space"/>
    <property type="evidence" value="ECO:0007669"/>
    <property type="project" value="TreeGrafter"/>
</dbReference>
<dbReference type="InterPro" id="IPR031311">
    <property type="entry name" value="CHIT_BIND_RR_consensus"/>
</dbReference>
<accession>A0A4S2JSB4</accession>
<comment type="caution">
    <text evidence="4">The sequence shown here is derived from an EMBL/GenBank/DDBJ whole genome shotgun (WGS) entry which is preliminary data.</text>
</comment>
<feature type="region of interest" description="Disordered" evidence="3">
    <location>
        <begin position="525"/>
        <end position="577"/>
    </location>
</feature>
<sequence>SRLKHDSGNVNSLTKLWDNSRTELSRRAVLFALMASIGIVLCEPPLSNQYGVPGNYAGGGHHGAQGGGNGFGGHYGGHDNQDYTDNEPKAYEFGYSVKDQATGNDFGRQETSDGETVRGEYRVQLPDGRTQIVTYTADWRTGFHADVRYEGTATYPDQYNTGYNAGQGFGYQGNQIGGGGGFTGGNQGGYNYPQGGGHYNNANNYQFGANSLDSSYNNFGGRNYPGAPSPTYAPVLLLYHNIENKRNYEKMEVVVTGINCNAVIANLDSLTKRLCDARMQQDSQLSSIVPAMTLNLVTTRHSRERCDIYMTNLAKLVLVLSCIGSDVLAGLLPGGGAGAGGYQYNRPGGGGGGFGGGYAGDAGGFGGGGRGGDFGIGSYRGRPTQAYGPPGSGGGGGGAGDSFGRPGSAAGFGGAGPSYRYPQFGEGGSGGYQDGGAGGFQGGYGGYGGRDGGRPQPYSFQYEVVDPPSGNDYSQRESSDGNVVQGEYRVLLPDSRTQIVRYMADDVNGYNAEVQYEGQAQYSRGGPGGYPGGGYPGGGYQGGRGGGFGGPGGGFGGGFGSDTASNQYLPPHNNYRK</sequence>
<feature type="region of interest" description="Disordered" evidence="3">
    <location>
        <begin position="443"/>
        <end position="482"/>
    </location>
</feature>
<dbReference type="PROSITE" id="PS00233">
    <property type="entry name" value="CHIT_BIND_RR_1"/>
    <property type="match status" value="1"/>
</dbReference>
<keyword evidence="5" id="KW-1185">Reference proteome</keyword>
<dbReference type="InterPro" id="IPR051217">
    <property type="entry name" value="Insect_Cuticle_Struc_Prot"/>
</dbReference>
<evidence type="ECO:0008006" key="6">
    <source>
        <dbReference type="Google" id="ProtNLM"/>
    </source>
</evidence>
<dbReference type="Pfam" id="PF00379">
    <property type="entry name" value="Chitin_bind_4"/>
    <property type="match status" value="2"/>
</dbReference>
<protein>
    <recommendedName>
        <fullName evidence="6">Pro-resilin</fullName>
    </recommendedName>
</protein>
<dbReference type="AlphaFoldDB" id="A0A4S2JSB4"/>
<dbReference type="PANTHER" id="PTHR12236">
    <property type="entry name" value="STRUCTURAL CONTITUENT OF CUTICLE"/>
    <property type="match status" value="1"/>
</dbReference>
<dbReference type="InterPro" id="IPR000618">
    <property type="entry name" value="Insect_cuticle"/>
</dbReference>
<reference evidence="4 5" key="1">
    <citation type="journal article" date="2019" name="Philos. Trans. R. Soc. Lond., B, Biol. Sci.">
        <title>Ant behaviour and brain gene expression of defending hosts depend on the ecological success of the intruding social parasite.</title>
        <authorList>
            <person name="Kaur R."/>
            <person name="Stoldt M."/>
            <person name="Jongepier E."/>
            <person name="Feldmeyer B."/>
            <person name="Menzel F."/>
            <person name="Bornberg-Bauer E."/>
            <person name="Foitzik S."/>
        </authorList>
    </citation>
    <scope>NUCLEOTIDE SEQUENCE [LARGE SCALE GENOMIC DNA]</scope>
    <source>
        <tissue evidence="4">Whole body</tissue>
    </source>
</reference>
<keyword evidence="1 2" id="KW-0193">Cuticle</keyword>
<dbReference type="EMBL" id="QBLH01003567">
    <property type="protein sequence ID" value="TGZ37308.1"/>
    <property type="molecule type" value="Genomic_DNA"/>
</dbReference>
<feature type="region of interest" description="Disordered" evidence="3">
    <location>
        <begin position="375"/>
        <end position="411"/>
    </location>
</feature>
<dbReference type="PANTHER" id="PTHR12236:SF79">
    <property type="entry name" value="CUTICULAR PROTEIN 50CB-RELATED"/>
    <property type="match status" value="1"/>
</dbReference>
<evidence type="ECO:0000256" key="2">
    <source>
        <dbReference type="PROSITE-ProRule" id="PRU00497"/>
    </source>
</evidence>
<dbReference type="GO" id="GO:0042302">
    <property type="term" value="F:structural constituent of cuticle"/>
    <property type="evidence" value="ECO:0007669"/>
    <property type="project" value="UniProtKB-UniRule"/>
</dbReference>
<evidence type="ECO:0000256" key="1">
    <source>
        <dbReference type="ARBA" id="ARBA00022460"/>
    </source>
</evidence>
<proteinExistence type="predicted"/>
<evidence type="ECO:0000256" key="3">
    <source>
        <dbReference type="SAM" id="MobiDB-lite"/>
    </source>
</evidence>
<feature type="compositionally biased region" description="Gly residues" evidence="3">
    <location>
        <begin position="390"/>
        <end position="401"/>
    </location>
</feature>